<protein>
    <submittedName>
        <fullName evidence="1">Uncharacterized protein</fullName>
    </submittedName>
</protein>
<dbReference type="EMBL" id="LAZP02000425">
    <property type="protein sequence ID" value="PFH57317.1"/>
    <property type="molecule type" value="Genomic_DNA"/>
</dbReference>
<evidence type="ECO:0000313" key="2">
    <source>
        <dbReference type="Proteomes" id="UP000037136"/>
    </source>
</evidence>
<sequence>MANQRAPESVAEDGINKPRRPLVTGSISSEGLRRTMLVSVPLVLAINHWLGVGQQALALHVAMWLYNDLKGMDEFLLRDVVVTVGFALHNAGSLRLALGDEARINSTGMLWLGSQRPGGRPAAWAEDHTVGAGREAITGIHRILPLFLEPGLCPYLGPYTTVQPCAIAVLLALGLEGMDEAGEERGS</sequence>
<accession>A0A2A9P8Q6</accession>
<reference evidence="1 2" key="2">
    <citation type="journal article" date="2017" name="Sci. Rep.">
        <title>Ant-infecting Ophiocordyceps genomes reveal a high diversity of potential behavioral manipulation genes and a possible major role for enterotoxins.</title>
        <authorList>
            <person name="de Bekker C."/>
            <person name="Ohm R.A."/>
            <person name="Evans H.C."/>
            <person name="Brachmann A."/>
            <person name="Hughes D.P."/>
        </authorList>
    </citation>
    <scope>NUCLEOTIDE SEQUENCE [LARGE SCALE GENOMIC DNA]</scope>
    <source>
        <strain evidence="1 2">SC16a</strain>
    </source>
</reference>
<reference evidence="1 2" key="1">
    <citation type="journal article" date="2015" name="BMC Genomics">
        <title>Gene expression during zombie ant biting behavior reflects the complexity underlying fungal parasitic behavioral manipulation.</title>
        <authorList>
            <person name="de Bekker C."/>
            <person name="Ohm R.A."/>
            <person name="Loreto R.G."/>
            <person name="Sebastian A."/>
            <person name="Albert I."/>
            <person name="Merrow M."/>
            <person name="Brachmann A."/>
            <person name="Hughes D.P."/>
        </authorList>
    </citation>
    <scope>NUCLEOTIDE SEQUENCE [LARGE SCALE GENOMIC DNA]</scope>
    <source>
        <strain evidence="1 2">SC16a</strain>
    </source>
</reference>
<organism evidence="1 2">
    <name type="scientific">Ophiocordyceps unilateralis</name>
    <name type="common">Zombie-ant fungus</name>
    <name type="synonym">Torrubia unilateralis</name>
    <dbReference type="NCBI Taxonomy" id="268505"/>
    <lineage>
        <taxon>Eukaryota</taxon>
        <taxon>Fungi</taxon>
        <taxon>Dikarya</taxon>
        <taxon>Ascomycota</taxon>
        <taxon>Pezizomycotina</taxon>
        <taxon>Sordariomycetes</taxon>
        <taxon>Hypocreomycetidae</taxon>
        <taxon>Hypocreales</taxon>
        <taxon>Ophiocordycipitaceae</taxon>
        <taxon>Ophiocordyceps</taxon>
    </lineage>
</organism>
<name>A0A2A9P8Q6_OPHUN</name>
<proteinExistence type="predicted"/>
<gene>
    <name evidence="1" type="ORF">XA68_15230</name>
</gene>
<dbReference type="OrthoDB" id="434972at2759"/>
<dbReference type="Proteomes" id="UP000037136">
    <property type="component" value="Unassembled WGS sequence"/>
</dbReference>
<dbReference type="AlphaFoldDB" id="A0A2A9P8Q6"/>
<evidence type="ECO:0000313" key="1">
    <source>
        <dbReference type="EMBL" id="PFH57317.1"/>
    </source>
</evidence>
<keyword evidence="2" id="KW-1185">Reference proteome</keyword>
<comment type="caution">
    <text evidence="1">The sequence shown here is derived from an EMBL/GenBank/DDBJ whole genome shotgun (WGS) entry which is preliminary data.</text>
</comment>
<dbReference type="STRING" id="268505.A0A2A9P8Q6"/>